<keyword evidence="2" id="KW-1003">Cell membrane</keyword>
<feature type="transmembrane region" description="Helical" evidence="6">
    <location>
        <begin position="98"/>
        <end position="117"/>
    </location>
</feature>
<evidence type="ECO:0000313" key="8">
    <source>
        <dbReference type="Proteomes" id="UP000002415"/>
    </source>
</evidence>
<dbReference type="GO" id="GO:0043190">
    <property type="term" value="C:ATP-binding cassette (ABC) transporter complex"/>
    <property type="evidence" value="ECO:0007669"/>
    <property type="project" value="TreeGrafter"/>
</dbReference>
<evidence type="ECO:0000256" key="2">
    <source>
        <dbReference type="ARBA" id="ARBA00022475"/>
    </source>
</evidence>
<dbReference type="KEGG" id="fno:Fnod_0157"/>
<evidence type="ECO:0000256" key="5">
    <source>
        <dbReference type="ARBA" id="ARBA00023136"/>
    </source>
</evidence>
<dbReference type="PANTHER" id="PTHR33529:SF6">
    <property type="entry name" value="YJGP_YJGQ FAMILY PERMEASE"/>
    <property type="match status" value="1"/>
</dbReference>
<dbReference type="Pfam" id="PF03739">
    <property type="entry name" value="LptF_LptG"/>
    <property type="match status" value="1"/>
</dbReference>
<feature type="transmembrane region" description="Helical" evidence="6">
    <location>
        <begin position="12"/>
        <end position="33"/>
    </location>
</feature>
<dbReference type="Proteomes" id="UP000002415">
    <property type="component" value="Chromosome"/>
</dbReference>
<accession>A7HJE1</accession>
<gene>
    <name evidence="7" type="ordered locus">Fnod_0157</name>
</gene>
<dbReference type="EMBL" id="CP000771">
    <property type="protein sequence ID" value="ABS60024.1"/>
    <property type="molecule type" value="Genomic_DNA"/>
</dbReference>
<dbReference type="OrthoDB" id="9780716at2"/>
<dbReference type="HOGENOM" id="CLU_004541_0_0_0"/>
<dbReference type="InterPro" id="IPR005495">
    <property type="entry name" value="LptG/LptF_permease"/>
</dbReference>
<organism evidence="7 8">
    <name type="scientific">Fervidobacterium nodosum (strain ATCC 35602 / DSM 5306 / Rt17-B1)</name>
    <dbReference type="NCBI Taxonomy" id="381764"/>
    <lineage>
        <taxon>Bacteria</taxon>
        <taxon>Thermotogati</taxon>
        <taxon>Thermotogota</taxon>
        <taxon>Thermotogae</taxon>
        <taxon>Thermotogales</taxon>
        <taxon>Fervidobacteriaceae</taxon>
        <taxon>Fervidobacterium</taxon>
    </lineage>
</organism>
<name>A7HJE1_FERNB</name>
<dbReference type="PANTHER" id="PTHR33529">
    <property type="entry name" value="SLR0882 PROTEIN-RELATED"/>
    <property type="match status" value="1"/>
</dbReference>
<dbReference type="eggNOG" id="COG0795">
    <property type="taxonomic scope" value="Bacteria"/>
</dbReference>
<evidence type="ECO:0000256" key="1">
    <source>
        <dbReference type="ARBA" id="ARBA00004651"/>
    </source>
</evidence>
<keyword evidence="5 6" id="KW-0472">Membrane</keyword>
<evidence type="ECO:0000256" key="3">
    <source>
        <dbReference type="ARBA" id="ARBA00022692"/>
    </source>
</evidence>
<proteinExistence type="predicted"/>
<feature type="transmembrane region" description="Helical" evidence="6">
    <location>
        <begin position="53"/>
        <end position="77"/>
    </location>
</feature>
<evidence type="ECO:0000256" key="6">
    <source>
        <dbReference type="SAM" id="Phobius"/>
    </source>
</evidence>
<protein>
    <submittedName>
        <fullName evidence="7">Permease YjgP/YjgQ family protein</fullName>
    </submittedName>
</protein>
<reference evidence="7 8" key="2">
    <citation type="journal article" date="2009" name="Proc. Natl. Acad. Sci. U.S.A.">
        <title>On the chimeric nature, thermophilic origin, and phylogenetic placement of the Thermotogales.</title>
        <authorList>
            <person name="Zhaxybayeva O."/>
            <person name="Swithers K.S."/>
            <person name="Lapierre P."/>
            <person name="Fournier G.P."/>
            <person name="Bickhart D.M."/>
            <person name="DeBoy R.T."/>
            <person name="Nelson K.E."/>
            <person name="Nesbo C.L."/>
            <person name="Doolittle W.F."/>
            <person name="Gogarten J.P."/>
            <person name="Noll K.M."/>
        </authorList>
    </citation>
    <scope>NUCLEOTIDE SEQUENCE [LARGE SCALE GENOMIC DNA]</scope>
    <source>
        <strain evidence="8">ATCC 35602 / DSM 5306 / Rt17-B1</strain>
    </source>
</reference>
<keyword evidence="8" id="KW-1185">Reference proteome</keyword>
<comment type="subcellular location">
    <subcellularLocation>
        <location evidence="1">Cell membrane</location>
        <topology evidence="1">Multi-pass membrane protein</topology>
    </subcellularLocation>
</comment>
<reference evidence="7 8" key="1">
    <citation type="submission" date="2007-07" db="EMBL/GenBank/DDBJ databases">
        <title>Complete sequence of Fervidobacterium nodosum Rt17-B1.</title>
        <authorList>
            <consortium name="US DOE Joint Genome Institute"/>
            <person name="Copeland A."/>
            <person name="Lucas S."/>
            <person name="Lapidus A."/>
            <person name="Barry K."/>
            <person name="Glavina del Rio T."/>
            <person name="Dalin E."/>
            <person name="Tice H."/>
            <person name="Pitluck S."/>
            <person name="Saunders E."/>
            <person name="Brettin T."/>
            <person name="Bruce D."/>
            <person name="Detter J.C."/>
            <person name="Han C."/>
            <person name="Schmutz J."/>
            <person name="Larimer F."/>
            <person name="Land M."/>
            <person name="Hauser L."/>
            <person name="Kyrpides N."/>
            <person name="Mikhailova N."/>
            <person name="Nelson K."/>
            <person name="Gogarten J.P."/>
            <person name="Noll K."/>
            <person name="Richardson P."/>
        </authorList>
    </citation>
    <scope>NUCLEOTIDE SEQUENCE [LARGE SCALE GENOMIC DNA]</scope>
    <source>
        <strain evidence="8">ATCC 35602 / DSM 5306 / Rt17-B1</strain>
    </source>
</reference>
<feature type="transmembrane region" description="Helical" evidence="6">
    <location>
        <begin position="367"/>
        <end position="389"/>
    </location>
</feature>
<dbReference type="eggNOG" id="COG1452">
    <property type="taxonomic scope" value="Bacteria"/>
</dbReference>
<dbReference type="STRING" id="381764.Fnod_0157"/>
<evidence type="ECO:0000313" key="7">
    <source>
        <dbReference type="EMBL" id="ABS60024.1"/>
    </source>
</evidence>
<keyword evidence="3 6" id="KW-0812">Transmembrane</keyword>
<dbReference type="GO" id="GO:0015920">
    <property type="term" value="P:lipopolysaccharide transport"/>
    <property type="evidence" value="ECO:0007669"/>
    <property type="project" value="TreeGrafter"/>
</dbReference>
<feature type="transmembrane region" description="Helical" evidence="6">
    <location>
        <begin position="276"/>
        <end position="298"/>
    </location>
</feature>
<keyword evidence="4 6" id="KW-1133">Transmembrane helix</keyword>
<sequence>MKTLTRYVLKQALKPFFMGLAGFIVFVSVEWLYQISDYIIRNRVGIDKLLLFVMYNIPYFTFLGIPVGVLFSIFWVISDMYNNREITALLVHGVSAKHLVTPFIILALILGFFSWLLGDYVVPTANYKSSQILNQYIFQSPESVVKTNMLVELEKDVYFYVKEHNKAKGELYDVVLFRNEEGNEQILTAKKVIKRKDGWFLLDGSMYIVELKTGFLKLDMQFKEMKLDVAGEIEEMLRAYKTTRDKTSKELREQLQTYKKLGINASNLIVELNQRYANALGALVIVLIGLPVSLLFGFISRSWSIILTFLIIVLYQGSGAWLSGMGKEGLMDPMLATWLPNIVFSVVGFIMYIFVDTPIAFKVREFLSRLFLFILIIVVFFGFTNSIGFSENLVKVNSLDAYFSEEVVRFKGEVSFSWDNYKLLCDEATATIVDGKIKAIQATGEIKFYDKDMTYTARSFKYDFESERALIVKAKVVYNYNYNNKKIPVYVYSSEINYEATSTLTQLEDSYLTTCNLEEPHYMILSSDVYVFENKYIVAKNSFLVILGAPIFLYPLYIMNLDGVPPYSFSITFGNTLVVSQSFNFAVNKWAVKLSFGTEGVGIETQNTQSKSDKISYNQSKDSFELMLSPFIYRYSKGNIYYKYDGPIYVEGTYINDNNFYHKLGFNYQNQNVYFRPYIMYDKKLTDTLIVLNGGIKNLSFDILPENSLKVNSVDSTYRMQYDGYLFEPEKDWKTSNQTIYNIGLSNKVINYNISANGSVYNNSENRNVVYTYQLPWNWKLDNFSLNFNYTFTLKNVYNYSNNTSKQSLGASDKYNVTGMYNIGPLKTSLSWEQVYNYLDEPTSTDRNLLKFTLEANSSNLTLSTSRSIDLIKNNQLPDTLTVKYNQTIGDFNIGGSLSTTYDNTLRKLGNENITLEMRYTPFSLRYALQFIIRPGMSLDNYVHVINYGNLNATIYQQNDYIKNIVASGSFNLFDYTAMLRANYNKTSKEATPTWNFTYAMEKKNEKYVLSYNTDNKNTYKLEMDLKNLDPNIKLSVTFNPSTMSFDYFSFNFDKSLHCWRLNAGIDFKNRNSPNIFDNIDKIYFKFYLTDIPDKFFQFDPKNGQFNFNGM</sequence>
<evidence type="ECO:0000256" key="4">
    <source>
        <dbReference type="ARBA" id="ARBA00022989"/>
    </source>
</evidence>
<feature type="transmembrane region" description="Helical" evidence="6">
    <location>
        <begin position="305"/>
        <end position="323"/>
    </location>
</feature>
<feature type="transmembrane region" description="Helical" evidence="6">
    <location>
        <begin position="335"/>
        <end position="355"/>
    </location>
</feature>
<dbReference type="AlphaFoldDB" id="A7HJE1"/>